<evidence type="ECO:0000259" key="7">
    <source>
        <dbReference type="PROSITE" id="PS51918"/>
    </source>
</evidence>
<comment type="caution">
    <text evidence="8">The sequence shown here is derived from an EMBL/GenBank/DDBJ whole genome shotgun (WGS) entry which is preliminary data.</text>
</comment>
<dbReference type="GO" id="GO:0046872">
    <property type="term" value="F:metal ion binding"/>
    <property type="evidence" value="ECO:0007669"/>
    <property type="project" value="UniProtKB-KW"/>
</dbReference>
<dbReference type="GO" id="GO:0003824">
    <property type="term" value="F:catalytic activity"/>
    <property type="evidence" value="ECO:0007669"/>
    <property type="project" value="InterPro"/>
</dbReference>
<keyword evidence="4" id="KW-0479">Metal-binding</keyword>
<dbReference type="SFLD" id="SFLDG01387">
    <property type="entry name" value="BtrN-like_SPASM_domain_contain"/>
    <property type="match status" value="1"/>
</dbReference>
<proteinExistence type="predicted"/>
<dbReference type="AlphaFoldDB" id="A0A512BJ76"/>
<dbReference type="SFLD" id="SFLDS00029">
    <property type="entry name" value="Radical_SAM"/>
    <property type="match status" value="1"/>
</dbReference>
<dbReference type="PANTHER" id="PTHR11228">
    <property type="entry name" value="RADICAL SAM DOMAIN PROTEIN"/>
    <property type="match status" value="1"/>
</dbReference>
<name>A0A512BJ76_9BACT</name>
<feature type="domain" description="Radical SAM core" evidence="7">
    <location>
        <begin position="43"/>
        <end position="265"/>
    </location>
</feature>
<keyword evidence="9" id="KW-1185">Reference proteome</keyword>
<dbReference type="CDD" id="cd01335">
    <property type="entry name" value="Radical_SAM"/>
    <property type="match status" value="1"/>
</dbReference>
<dbReference type="Proteomes" id="UP000321513">
    <property type="component" value="Unassembled WGS sequence"/>
</dbReference>
<dbReference type="Pfam" id="PF04055">
    <property type="entry name" value="Radical_SAM"/>
    <property type="match status" value="1"/>
</dbReference>
<organism evidence="8 9">
    <name type="scientific">Segetibacter aerophilus</name>
    <dbReference type="NCBI Taxonomy" id="670293"/>
    <lineage>
        <taxon>Bacteria</taxon>
        <taxon>Pseudomonadati</taxon>
        <taxon>Bacteroidota</taxon>
        <taxon>Chitinophagia</taxon>
        <taxon>Chitinophagales</taxon>
        <taxon>Chitinophagaceae</taxon>
        <taxon>Segetibacter</taxon>
    </lineage>
</organism>
<protein>
    <submittedName>
        <fullName evidence="8">Radical SAM protein</fullName>
    </submittedName>
</protein>
<keyword evidence="6" id="KW-0411">Iron-sulfur</keyword>
<dbReference type="InterPro" id="IPR058240">
    <property type="entry name" value="rSAM_sf"/>
</dbReference>
<reference evidence="8 9" key="1">
    <citation type="submission" date="2019-07" db="EMBL/GenBank/DDBJ databases">
        <title>Whole genome shotgun sequence of Segetibacter aerophilus NBRC 106135.</title>
        <authorList>
            <person name="Hosoyama A."/>
            <person name="Uohara A."/>
            <person name="Ohji S."/>
            <person name="Ichikawa N."/>
        </authorList>
    </citation>
    <scope>NUCLEOTIDE SEQUENCE [LARGE SCALE GENOMIC DNA]</scope>
    <source>
        <strain evidence="8 9">NBRC 106135</strain>
    </source>
</reference>
<dbReference type="GO" id="GO:0051536">
    <property type="term" value="F:iron-sulfur cluster binding"/>
    <property type="evidence" value="ECO:0007669"/>
    <property type="project" value="UniProtKB-KW"/>
</dbReference>
<evidence type="ECO:0000313" key="9">
    <source>
        <dbReference type="Proteomes" id="UP000321513"/>
    </source>
</evidence>
<dbReference type="InterPro" id="IPR013785">
    <property type="entry name" value="Aldolase_TIM"/>
</dbReference>
<keyword evidence="5" id="KW-0408">Iron</keyword>
<evidence type="ECO:0000256" key="2">
    <source>
        <dbReference type="ARBA" id="ARBA00022485"/>
    </source>
</evidence>
<keyword evidence="3" id="KW-0949">S-adenosyl-L-methionine</keyword>
<sequence length="343" mass="39824">MPYFNLNDSLNLISKITPARGWNALKVWSSYRLSRILGRPIQWGYPISVSFEPTTSCNLRCPECPSGLRAFTRPTGMLKKDFFRRTIDDIYKELTYLIFYFQGEPYLNTEFLDMVKYATDKGIYTATSTNAHYLTDANAKKTVESGLDRLIISIDGTTQDVYKQYRVGGNLEKVMQGAKNIVKWKKELNSKKPFVFFQFLVVKHNEHQIEEIKQLAKEIGVDQVRFKTAQVYDYENDPNNLIPSIEKYSRYRKGKDGKMKSKSGLGNHCWKLWQGNVISWDGLVVPCCFDKDAAHRLGNLQVQTFKEVWNNDNYKQFRKEIMTSRKNIDICANCSEGLKVWED</sequence>
<evidence type="ECO:0000256" key="3">
    <source>
        <dbReference type="ARBA" id="ARBA00022691"/>
    </source>
</evidence>
<gene>
    <name evidence="8" type="ORF">SAE01_45090</name>
</gene>
<evidence type="ECO:0000313" key="8">
    <source>
        <dbReference type="EMBL" id="GEO12013.1"/>
    </source>
</evidence>
<dbReference type="EMBL" id="BJYT01000035">
    <property type="protein sequence ID" value="GEO12013.1"/>
    <property type="molecule type" value="Genomic_DNA"/>
</dbReference>
<dbReference type="Gene3D" id="3.20.20.70">
    <property type="entry name" value="Aldolase class I"/>
    <property type="match status" value="1"/>
</dbReference>
<dbReference type="Pfam" id="PF13186">
    <property type="entry name" value="SPASM"/>
    <property type="match status" value="1"/>
</dbReference>
<dbReference type="SUPFAM" id="SSF102114">
    <property type="entry name" value="Radical SAM enzymes"/>
    <property type="match status" value="1"/>
</dbReference>
<evidence type="ECO:0000256" key="6">
    <source>
        <dbReference type="ARBA" id="ARBA00023014"/>
    </source>
</evidence>
<evidence type="ECO:0000256" key="5">
    <source>
        <dbReference type="ARBA" id="ARBA00023004"/>
    </source>
</evidence>
<dbReference type="OrthoDB" id="9805809at2"/>
<dbReference type="SFLD" id="SFLDG01067">
    <property type="entry name" value="SPASM/twitch_domain_containing"/>
    <property type="match status" value="1"/>
</dbReference>
<dbReference type="RefSeq" id="WP_147206140.1">
    <property type="nucleotide sequence ID" value="NZ_BJYT01000035.1"/>
</dbReference>
<dbReference type="InterPro" id="IPR034391">
    <property type="entry name" value="AdoMet-like_SPASM_containing"/>
</dbReference>
<dbReference type="InterPro" id="IPR050377">
    <property type="entry name" value="Radical_SAM_PqqE_MftC-like"/>
</dbReference>
<comment type="cofactor">
    <cofactor evidence="1">
        <name>[4Fe-4S] cluster</name>
        <dbReference type="ChEBI" id="CHEBI:49883"/>
    </cofactor>
</comment>
<dbReference type="PANTHER" id="PTHR11228:SF7">
    <property type="entry name" value="PQQA PEPTIDE CYCLASE"/>
    <property type="match status" value="1"/>
</dbReference>
<dbReference type="PROSITE" id="PS51918">
    <property type="entry name" value="RADICAL_SAM"/>
    <property type="match status" value="1"/>
</dbReference>
<evidence type="ECO:0000256" key="4">
    <source>
        <dbReference type="ARBA" id="ARBA00022723"/>
    </source>
</evidence>
<keyword evidence="2" id="KW-0004">4Fe-4S</keyword>
<dbReference type="InterPro" id="IPR023885">
    <property type="entry name" value="4Fe4S-binding_SPASM_dom"/>
</dbReference>
<dbReference type="InterPro" id="IPR007197">
    <property type="entry name" value="rSAM"/>
</dbReference>
<accession>A0A512BJ76</accession>
<evidence type="ECO:0000256" key="1">
    <source>
        <dbReference type="ARBA" id="ARBA00001966"/>
    </source>
</evidence>